<evidence type="ECO:0000313" key="2">
    <source>
        <dbReference type="Proteomes" id="UP000461585"/>
    </source>
</evidence>
<dbReference type="Proteomes" id="UP000461585">
    <property type="component" value="Unassembled WGS sequence"/>
</dbReference>
<organism evidence="1 2">
    <name type="scientific">Anaerotalea alkaliphila</name>
    <dbReference type="NCBI Taxonomy" id="2662126"/>
    <lineage>
        <taxon>Bacteria</taxon>
        <taxon>Bacillati</taxon>
        <taxon>Bacillota</taxon>
        <taxon>Clostridia</taxon>
        <taxon>Eubacteriales</taxon>
        <taxon>Anaerotalea</taxon>
    </lineage>
</organism>
<reference evidence="1 2" key="1">
    <citation type="submission" date="2020-01" db="EMBL/GenBank/DDBJ databases">
        <title>Anaeroalcalibacter tamaniensis gen. nov., sp. nov., moderately halophilic strictly anaerobic fermenter bacterium from mud volcano of Taman peninsula.</title>
        <authorList>
            <person name="Frolova A."/>
            <person name="Merkel A.Y."/>
            <person name="Slobodkin A.I."/>
        </authorList>
    </citation>
    <scope>NUCLEOTIDE SEQUENCE [LARGE SCALE GENOMIC DNA]</scope>
    <source>
        <strain evidence="1 2">F-3ap</strain>
    </source>
</reference>
<dbReference type="AlphaFoldDB" id="A0A7X5HTL9"/>
<dbReference type="RefSeq" id="WP_162369159.1">
    <property type="nucleotide sequence ID" value="NZ_JAAEEH010000002.1"/>
</dbReference>
<accession>A0A7X5HTL9</accession>
<proteinExistence type="predicted"/>
<comment type="caution">
    <text evidence="1">The sequence shown here is derived from an EMBL/GenBank/DDBJ whole genome shotgun (WGS) entry which is preliminary data.</text>
</comment>
<protein>
    <submittedName>
        <fullName evidence="1">Uncharacterized protein</fullName>
    </submittedName>
</protein>
<sequence>MHSSFVGCNSGYFSKMCELMDSEGVLDSALQLEQFTKHYAEEKGIAEMGPNRFKELILDTKDGKKLRFDIAICKDEKEMEVYCYLMRKL</sequence>
<name>A0A7X5HTL9_9FIRM</name>
<evidence type="ECO:0000313" key="1">
    <source>
        <dbReference type="EMBL" id="NDL66433.1"/>
    </source>
</evidence>
<gene>
    <name evidence="1" type="ORF">GXN74_01555</name>
</gene>
<keyword evidence="2" id="KW-1185">Reference proteome</keyword>
<dbReference type="EMBL" id="JAAEEH010000002">
    <property type="protein sequence ID" value="NDL66433.1"/>
    <property type="molecule type" value="Genomic_DNA"/>
</dbReference>